<reference evidence="2 3" key="1">
    <citation type="submission" date="2014-04" db="EMBL/GenBank/DDBJ databases">
        <authorList>
            <consortium name="DOE Joint Genome Institute"/>
            <person name="Kuo A."/>
            <person name="Kohler A."/>
            <person name="Nagy L.G."/>
            <person name="Floudas D."/>
            <person name="Copeland A."/>
            <person name="Barry K.W."/>
            <person name="Cichocki N."/>
            <person name="Veneault-Fourrey C."/>
            <person name="LaButti K."/>
            <person name="Lindquist E.A."/>
            <person name="Lipzen A."/>
            <person name="Lundell T."/>
            <person name="Morin E."/>
            <person name="Murat C."/>
            <person name="Sun H."/>
            <person name="Tunlid A."/>
            <person name="Henrissat B."/>
            <person name="Grigoriev I.V."/>
            <person name="Hibbett D.S."/>
            <person name="Martin F."/>
            <person name="Nordberg H.P."/>
            <person name="Cantor M.N."/>
            <person name="Hua S.X."/>
        </authorList>
    </citation>
    <scope>NUCLEOTIDE SEQUENCE [LARGE SCALE GENOMIC DNA]</scope>
    <source>
        <strain evidence="2 3">Foug A</strain>
    </source>
</reference>
<evidence type="ECO:0000256" key="1">
    <source>
        <dbReference type="SAM" id="MobiDB-lite"/>
    </source>
</evidence>
<dbReference type="AlphaFoldDB" id="A0A0C3AAG9"/>
<sequence>MTAEKYHKSFDVLSFFPPIALKGVPPLAEAGQALSILPTVSPGTMVMQPNACPQPLPSDGSLNRVKCKRILVILSRAQQESFVFEGVSFRDYIYIMERLDSDQGAKTWNNSANSGDFVQTVIDGHTWLSLSSVEIHVWVHQPGNSDINLDYLDGDRYTVGTLFPTIDIDNVNGAFQRGLQLIKEAALHEMKASDVEERRLGMELEKAALGTAYEQYFNWHLTLKNKSPYSTQGATQTSQACVSRHRRA</sequence>
<reference evidence="3" key="2">
    <citation type="submission" date="2015-01" db="EMBL/GenBank/DDBJ databases">
        <title>Evolutionary Origins and Diversification of the Mycorrhizal Mutualists.</title>
        <authorList>
            <consortium name="DOE Joint Genome Institute"/>
            <consortium name="Mycorrhizal Genomics Consortium"/>
            <person name="Kohler A."/>
            <person name="Kuo A."/>
            <person name="Nagy L.G."/>
            <person name="Floudas D."/>
            <person name="Copeland A."/>
            <person name="Barry K.W."/>
            <person name="Cichocki N."/>
            <person name="Veneault-Fourrey C."/>
            <person name="LaButti K."/>
            <person name="Lindquist E.A."/>
            <person name="Lipzen A."/>
            <person name="Lundell T."/>
            <person name="Morin E."/>
            <person name="Murat C."/>
            <person name="Riley R."/>
            <person name="Ohm R."/>
            <person name="Sun H."/>
            <person name="Tunlid A."/>
            <person name="Henrissat B."/>
            <person name="Grigoriev I.V."/>
            <person name="Hibbett D.S."/>
            <person name="Martin F."/>
        </authorList>
    </citation>
    <scope>NUCLEOTIDE SEQUENCE [LARGE SCALE GENOMIC DNA]</scope>
    <source>
        <strain evidence="3">Foug A</strain>
    </source>
</reference>
<organism evidence="2 3">
    <name type="scientific">Scleroderma citrinum Foug A</name>
    <dbReference type="NCBI Taxonomy" id="1036808"/>
    <lineage>
        <taxon>Eukaryota</taxon>
        <taxon>Fungi</taxon>
        <taxon>Dikarya</taxon>
        <taxon>Basidiomycota</taxon>
        <taxon>Agaricomycotina</taxon>
        <taxon>Agaricomycetes</taxon>
        <taxon>Agaricomycetidae</taxon>
        <taxon>Boletales</taxon>
        <taxon>Sclerodermatineae</taxon>
        <taxon>Sclerodermataceae</taxon>
        <taxon>Scleroderma</taxon>
    </lineage>
</organism>
<feature type="region of interest" description="Disordered" evidence="1">
    <location>
        <begin position="228"/>
        <end position="248"/>
    </location>
</feature>
<dbReference type="HOGENOM" id="CLU_1120679_0_0_1"/>
<dbReference type="InParanoid" id="A0A0C3AAG9"/>
<name>A0A0C3AAG9_9AGAM</name>
<evidence type="ECO:0000313" key="3">
    <source>
        <dbReference type="Proteomes" id="UP000053989"/>
    </source>
</evidence>
<keyword evidence="3" id="KW-1185">Reference proteome</keyword>
<proteinExistence type="predicted"/>
<protein>
    <submittedName>
        <fullName evidence="2">Uncharacterized protein</fullName>
    </submittedName>
</protein>
<dbReference type="Proteomes" id="UP000053989">
    <property type="component" value="Unassembled WGS sequence"/>
</dbReference>
<feature type="compositionally biased region" description="Polar residues" evidence="1">
    <location>
        <begin position="228"/>
        <end position="241"/>
    </location>
</feature>
<dbReference type="EMBL" id="KN822046">
    <property type="protein sequence ID" value="KIM61912.1"/>
    <property type="molecule type" value="Genomic_DNA"/>
</dbReference>
<accession>A0A0C3AAG9</accession>
<evidence type="ECO:0000313" key="2">
    <source>
        <dbReference type="EMBL" id="KIM61912.1"/>
    </source>
</evidence>
<dbReference type="OrthoDB" id="2621215at2759"/>
<gene>
    <name evidence="2" type="ORF">SCLCIDRAFT_25386</name>
</gene>